<comment type="caution">
    <text evidence="2">The sequence shown here is derived from an EMBL/GenBank/DDBJ whole genome shotgun (WGS) entry which is preliminary data.</text>
</comment>
<dbReference type="Proteomes" id="UP000773850">
    <property type="component" value="Unassembled WGS sequence"/>
</dbReference>
<dbReference type="Proteomes" id="UP000075424">
    <property type="component" value="Unassembled WGS sequence"/>
</dbReference>
<gene>
    <name evidence="2" type="ORF">B4109_2493</name>
    <name evidence="1" type="ORF">GS8_2773</name>
</gene>
<protein>
    <submittedName>
        <fullName evidence="2">Uncharacterized protein</fullName>
    </submittedName>
</protein>
<name>A0A150M9I2_GEOSE</name>
<evidence type="ECO:0000313" key="1">
    <source>
        <dbReference type="EMBL" id="KAF6510616.1"/>
    </source>
</evidence>
<organism evidence="2 3">
    <name type="scientific">Geobacillus stearothermophilus</name>
    <name type="common">Bacillus stearothermophilus</name>
    <dbReference type="NCBI Taxonomy" id="1422"/>
    <lineage>
        <taxon>Bacteria</taxon>
        <taxon>Bacillati</taxon>
        <taxon>Bacillota</taxon>
        <taxon>Bacilli</taxon>
        <taxon>Bacillales</taxon>
        <taxon>Anoxybacillaceae</taxon>
        <taxon>Geobacillus</taxon>
    </lineage>
</organism>
<reference evidence="2 3" key="1">
    <citation type="submission" date="2016-01" db="EMBL/GenBank/DDBJ databases">
        <title>Draft Genome Sequences of Seven Thermophilic Sporeformers Isolated from Foods.</title>
        <authorList>
            <person name="Berendsen E.M."/>
            <person name="Wells-Bennik M.H."/>
            <person name="Krawcyk A.O."/>
            <person name="De Jong A."/>
            <person name="Holsappel S."/>
            <person name="Eijlander R.T."/>
            <person name="Kuipers O.P."/>
        </authorList>
    </citation>
    <scope>NUCLEOTIDE SEQUENCE [LARGE SCALE GENOMIC DNA]</scope>
    <source>
        <strain evidence="2 3">B4109</strain>
    </source>
</reference>
<proteinExistence type="predicted"/>
<dbReference type="EMBL" id="LUCS01000028">
    <property type="protein sequence ID" value="KAF6510616.1"/>
    <property type="molecule type" value="Genomic_DNA"/>
</dbReference>
<evidence type="ECO:0000313" key="4">
    <source>
        <dbReference type="Proteomes" id="UP000773850"/>
    </source>
</evidence>
<keyword evidence="4" id="KW-1185">Reference proteome</keyword>
<evidence type="ECO:0000313" key="2">
    <source>
        <dbReference type="EMBL" id="KYD20912.1"/>
    </source>
</evidence>
<dbReference type="EMBL" id="LQYV01000142">
    <property type="protein sequence ID" value="KYD20912.1"/>
    <property type="molecule type" value="Genomic_DNA"/>
</dbReference>
<accession>A0A150M9I2</accession>
<evidence type="ECO:0000313" key="3">
    <source>
        <dbReference type="Proteomes" id="UP000075424"/>
    </source>
</evidence>
<reference evidence="1 4" key="2">
    <citation type="submission" date="2016-03" db="EMBL/GenBank/DDBJ databases">
        <title>Spore heat resistance.</title>
        <authorList>
            <person name="Boekhorst J."/>
            <person name="Berendsen E.M."/>
            <person name="Wells-Bennik M.H."/>
            <person name="Kuipers O.P."/>
        </authorList>
    </citation>
    <scope>NUCLEOTIDE SEQUENCE [LARGE SCALE GENOMIC DNA]</scope>
    <source>
        <strain evidence="1 4">GS8</strain>
    </source>
</reference>
<sequence>MRPKPLFLQRISFPKTKQAGSIIKTYVQTKKGEQRQLPPLR</sequence>
<dbReference type="AlphaFoldDB" id="A0A150M9I2"/>